<evidence type="ECO:0000256" key="4">
    <source>
        <dbReference type="ARBA" id="ARBA00023315"/>
    </source>
</evidence>
<reference evidence="17 18" key="2">
    <citation type="submission" date="2017-11" db="EMBL/GenBank/DDBJ databases">
        <authorList>
            <person name="Han C.G."/>
        </authorList>
    </citation>
    <scope>NUCLEOTIDE SEQUENCE [LARGE SCALE GENOMIC DNA]</scope>
    <source>
        <strain evidence="18">ATCC 43555</strain>
        <strain evidence="17">ATCC43555</strain>
    </source>
</reference>
<organism evidence="17 18">
    <name type="scientific">Pseudoalteromonas carrageenovora IAM 12662</name>
    <dbReference type="NCBI Taxonomy" id="1314868"/>
    <lineage>
        <taxon>Bacteria</taxon>
        <taxon>Pseudomonadati</taxon>
        <taxon>Pseudomonadota</taxon>
        <taxon>Gammaproteobacteria</taxon>
        <taxon>Alteromonadales</taxon>
        <taxon>Pseudoalteromonadaceae</taxon>
        <taxon>Pseudoalteromonas</taxon>
    </lineage>
</organism>
<proteinExistence type="inferred from homology"/>
<reference evidence="16 19" key="1">
    <citation type="submission" date="2015-06" db="EMBL/GenBank/DDBJ databases">
        <title>Genome sequence of Pseudoalteromonas carrageenovora.</title>
        <authorList>
            <person name="Xie B.-B."/>
            <person name="Rong J.-C."/>
            <person name="Qin Q.-L."/>
            <person name="Zhang Y.-Z."/>
        </authorList>
    </citation>
    <scope>NUCLEOTIDE SEQUENCE [LARGE SCALE GENOMIC DNA]</scope>
    <source>
        <strain evidence="16 19">IAM 12662</strain>
    </source>
</reference>
<dbReference type="PANTHER" id="PTHR30098:SF2">
    <property type="entry name" value="LEUCYL_PHENYLALANYL-TRNA--PROTEIN TRANSFERASE"/>
    <property type="match status" value="1"/>
</dbReference>
<comment type="function">
    <text evidence="8 15">Functions in the N-end rule pathway of protein degradation where it conjugates Leu, Phe and, less efficiently, Met from aminoacyl-tRNAs to the N-termini of proteins containing an N-terminal arginine or lysine.</text>
</comment>
<dbReference type="Proteomes" id="UP000238288">
    <property type="component" value="Chromosome PCAR9a"/>
</dbReference>
<dbReference type="EMBL" id="AQGW01000014">
    <property type="protein sequence ID" value="MBE0381411.1"/>
    <property type="molecule type" value="Genomic_DNA"/>
</dbReference>
<comment type="catalytic activity">
    <reaction evidence="6 15">
        <text>N-terminal L-arginyl-[protein] + L-leucyl-tRNA(Leu) = N-terminal L-leucyl-L-arginyl-[protein] + tRNA(Leu) + H(+)</text>
        <dbReference type="Rhea" id="RHEA:50416"/>
        <dbReference type="Rhea" id="RHEA-COMP:9613"/>
        <dbReference type="Rhea" id="RHEA-COMP:9622"/>
        <dbReference type="Rhea" id="RHEA-COMP:12672"/>
        <dbReference type="Rhea" id="RHEA-COMP:12673"/>
        <dbReference type="ChEBI" id="CHEBI:15378"/>
        <dbReference type="ChEBI" id="CHEBI:64719"/>
        <dbReference type="ChEBI" id="CHEBI:78442"/>
        <dbReference type="ChEBI" id="CHEBI:78494"/>
        <dbReference type="ChEBI" id="CHEBI:133044"/>
        <dbReference type="EC" id="2.3.2.6"/>
    </reaction>
</comment>
<dbReference type="AlphaFoldDB" id="A0A2K4X9X1"/>
<accession>A0A2K4X9X1</accession>
<evidence type="ECO:0000256" key="12">
    <source>
        <dbReference type="ARBA" id="ARBA00077136"/>
    </source>
</evidence>
<comment type="catalytic activity">
    <reaction evidence="7 15">
        <text>N-terminal L-lysyl-[protein] + L-leucyl-tRNA(Leu) = N-terminal L-leucyl-L-lysyl-[protein] + tRNA(Leu) + H(+)</text>
        <dbReference type="Rhea" id="RHEA:12340"/>
        <dbReference type="Rhea" id="RHEA-COMP:9613"/>
        <dbReference type="Rhea" id="RHEA-COMP:9622"/>
        <dbReference type="Rhea" id="RHEA-COMP:12670"/>
        <dbReference type="Rhea" id="RHEA-COMP:12671"/>
        <dbReference type="ChEBI" id="CHEBI:15378"/>
        <dbReference type="ChEBI" id="CHEBI:65249"/>
        <dbReference type="ChEBI" id="CHEBI:78442"/>
        <dbReference type="ChEBI" id="CHEBI:78494"/>
        <dbReference type="ChEBI" id="CHEBI:133043"/>
        <dbReference type="EC" id="2.3.2.6"/>
    </reaction>
</comment>
<dbReference type="OrthoDB" id="9790282at2"/>
<dbReference type="FunFam" id="3.30.70.3550:FF:000001">
    <property type="entry name" value="Leucyl/phenylalanyl-tRNA--protein transferase"/>
    <property type="match status" value="1"/>
</dbReference>
<evidence type="ECO:0000256" key="9">
    <source>
        <dbReference type="ARBA" id="ARBA00061535"/>
    </source>
</evidence>
<dbReference type="SUPFAM" id="SSF55729">
    <property type="entry name" value="Acyl-CoA N-acyltransferases (Nat)"/>
    <property type="match status" value="1"/>
</dbReference>
<evidence type="ECO:0000256" key="11">
    <source>
        <dbReference type="ARBA" id="ARBA00074372"/>
    </source>
</evidence>
<dbReference type="GeneID" id="93663769"/>
<keyword evidence="3 15" id="KW-0808">Transferase</keyword>
<evidence type="ECO:0000256" key="14">
    <source>
        <dbReference type="ARBA" id="ARBA00083640"/>
    </source>
</evidence>
<name>A0A2K4X9X1_PSEVC</name>
<evidence type="ECO:0000256" key="13">
    <source>
        <dbReference type="ARBA" id="ARBA00077165"/>
    </source>
</evidence>
<dbReference type="NCBIfam" id="TIGR00667">
    <property type="entry name" value="aat"/>
    <property type="match status" value="1"/>
</dbReference>
<dbReference type="InterPro" id="IPR004616">
    <property type="entry name" value="Leu/Phe-tRNA_Trfase"/>
</dbReference>
<sequence>MRNQLYQLSENDIAFPHPEYALTSPDGLLAIGGDLSVARLSNAYKNGIFPWFSEDEPIMWWSPSERGIVELNEFHISKSLRKHLKKHPVKVTLNNAFAEVIEACCEQRIDTEGTWITQDMIDAYKDAHEVGIAHSVEVWRDGELAGGLYGIMQNGVFCGESMFHHQTNCSKLAMWALVNWLKRNNAHFIDCQLENPYLTSLGAKVIPRSEFLTRLKKAHSYCVDQTMWEPQELNAIYE</sequence>
<dbReference type="InterPro" id="IPR042221">
    <property type="entry name" value="Leu/Phe-tRNA_Trfase_N"/>
</dbReference>
<evidence type="ECO:0000256" key="8">
    <source>
        <dbReference type="ARBA" id="ARBA00054043"/>
    </source>
</evidence>
<evidence type="ECO:0000313" key="17">
    <source>
        <dbReference type="EMBL" id="SOU41112.1"/>
    </source>
</evidence>
<keyword evidence="19" id="KW-1185">Reference proteome</keyword>
<comment type="subcellular location">
    <subcellularLocation>
        <location evidence="1 15">Cytoplasm</location>
    </subcellularLocation>
</comment>
<evidence type="ECO:0000313" key="16">
    <source>
        <dbReference type="EMBL" id="MBE0381411.1"/>
    </source>
</evidence>
<dbReference type="RefSeq" id="WP_104642780.1">
    <property type="nucleotide sequence ID" value="NZ_AQGW01000014.1"/>
</dbReference>
<gene>
    <name evidence="15 17" type="primary">aat</name>
    <name evidence="17" type="ORF">PCAR9_A30279</name>
    <name evidence="16" type="ORF">PCARR_a3173</name>
</gene>
<dbReference type="EC" id="2.3.2.6" evidence="10 15"/>
<evidence type="ECO:0000256" key="15">
    <source>
        <dbReference type="HAMAP-Rule" id="MF_00688"/>
    </source>
</evidence>
<dbReference type="FunFam" id="3.40.630.70:FF:000001">
    <property type="entry name" value="Leucyl/phenylalanyl-tRNA--protein transferase"/>
    <property type="match status" value="1"/>
</dbReference>
<keyword evidence="4 15" id="KW-0012">Acyltransferase</keyword>
<dbReference type="GO" id="GO:0005737">
    <property type="term" value="C:cytoplasm"/>
    <property type="evidence" value="ECO:0007669"/>
    <property type="project" value="UniProtKB-SubCell"/>
</dbReference>
<dbReference type="GO" id="GO:0008914">
    <property type="term" value="F:leucyl-tRNA--protein transferase activity"/>
    <property type="evidence" value="ECO:0007669"/>
    <property type="project" value="UniProtKB-UniRule"/>
</dbReference>
<comment type="similarity">
    <text evidence="9 15">Belongs to the L/F-transferase family.</text>
</comment>
<dbReference type="InterPro" id="IPR016181">
    <property type="entry name" value="Acyl_CoA_acyltransferase"/>
</dbReference>
<evidence type="ECO:0000256" key="5">
    <source>
        <dbReference type="ARBA" id="ARBA00050607"/>
    </source>
</evidence>
<dbReference type="EMBL" id="LT965928">
    <property type="protein sequence ID" value="SOU41112.1"/>
    <property type="molecule type" value="Genomic_DNA"/>
</dbReference>
<dbReference type="Gene3D" id="3.30.70.3550">
    <property type="entry name" value="Leucyl/phenylalanyl-tRNA-protein transferase, N-terminal domain"/>
    <property type="match status" value="1"/>
</dbReference>
<comment type="catalytic activity">
    <reaction evidence="5 15">
        <text>L-phenylalanyl-tRNA(Phe) + an N-terminal L-alpha-aminoacyl-[protein] = an N-terminal L-phenylalanyl-L-alpha-aminoacyl-[protein] + tRNA(Phe)</text>
        <dbReference type="Rhea" id="RHEA:43632"/>
        <dbReference type="Rhea" id="RHEA-COMP:9668"/>
        <dbReference type="Rhea" id="RHEA-COMP:9699"/>
        <dbReference type="Rhea" id="RHEA-COMP:10636"/>
        <dbReference type="Rhea" id="RHEA-COMP:10637"/>
        <dbReference type="ChEBI" id="CHEBI:78442"/>
        <dbReference type="ChEBI" id="CHEBI:78531"/>
        <dbReference type="ChEBI" id="CHEBI:78597"/>
        <dbReference type="ChEBI" id="CHEBI:83561"/>
        <dbReference type="EC" id="2.3.2.6"/>
    </reaction>
</comment>
<protein>
    <recommendedName>
        <fullName evidence="11 15">Leucyl/phenylalanyl-tRNA--protein transferase</fullName>
        <ecNumber evidence="10 15">2.3.2.6</ecNumber>
    </recommendedName>
    <alternativeName>
        <fullName evidence="12 15">L/F-transferase</fullName>
    </alternativeName>
    <alternativeName>
        <fullName evidence="13 15">Leucyltransferase</fullName>
    </alternativeName>
    <alternativeName>
        <fullName evidence="14 15">Phenyalanyltransferase</fullName>
    </alternativeName>
</protein>
<evidence type="ECO:0000313" key="18">
    <source>
        <dbReference type="Proteomes" id="UP000238288"/>
    </source>
</evidence>
<dbReference type="PANTHER" id="PTHR30098">
    <property type="entry name" value="LEUCYL/PHENYLALANYL-TRNA--PROTEIN TRANSFERASE"/>
    <property type="match status" value="1"/>
</dbReference>
<dbReference type="Gene3D" id="3.40.630.70">
    <property type="entry name" value="Leucyl/phenylalanyl-tRNA-protein transferase, C-terminal domain"/>
    <property type="match status" value="1"/>
</dbReference>
<dbReference type="HAMAP" id="MF_00688">
    <property type="entry name" value="Leu_Phe_trans"/>
    <property type="match status" value="1"/>
</dbReference>
<evidence type="ECO:0000256" key="7">
    <source>
        <dbReference type="ARBA" id="ARBA00051538"/>
    </source>
</evidence>
<evidence type="ECO:0000256" key="1">
    <source>
        <dbReference type="ARBA" id="ARBA00004496"/>
    </source>
</evidence>
<keyword evidence="2 15" id="KW-0963">Cytoplasm</keyword>
<evidence type="ECO:0000256" key="2">
    <source>
        <dbReference type="ARBA" id="ARBA00022490"/>
    </source>
</evidence>
<evidence type="ECO:0000313" key="19">
    <source>
        <dbReference type="Proteomes" id="UP000615003"/>
    </source>
</evidence>
<dbReference type="Pfam" id="PF03588">
    <property type="entry name" value="Leu_Phe_trans"/>
    <property type="match status" value="1"/>
</dbReference>
<evidence type="ECO:0000256" key="3">
    <source>
        <dbReference type="ARBA" id="ARBA00022679"/>
    </source>
</evidence>
<dbReference type="GO" id="GO:0030163">
    <property type="term" value="P:protein catabolic process"/>
    <property type="evidence" value="ECO:0007669"/>
    <property type="project" value="UniProtKB-UniRule"/>
</dbReference>
<dbReference type="InterPro" id="IPR042203">
    <property type="entry name" value="Leu/Phe-tRNA_Trfase_C"/>
</dbReference>
<dbReference type="Proteomes" id="UP000615003">
    <property type="component" value="Unassembled WGS sequence"/>
</dbReference>
<evidence type="ECO:0000256" key="6">
    <source>
        <dbReference type="ARBA" id="ARBA00050652"/>
    </source>
</evidence>
<evidence type="ECO:0000256" key="10">
    <source>
        <dbReference type="ARBA" id="ARBA00066767"/>
    </source>
</evidence>